<evidence type="ECO:0000313" key="10">
    <source>
        <dbReference type="Proteomes" id="UP000253740"/>
    </source>
</evidence>
<comment type="cofactor">
    <cofactor evidence="1">
        <name>Zn(2+)</name>
        <dbReference type="ChEBI" id="CHEBI:29105"/>
    </cofactor>
</comment>
<dbReference type="GO" id="GO:0006508">
    <property type="term" value="P:proteolysis"/>
    <property type="evidence" value="ECO:0007669"/>
    <property type="project" value="InterPro"/>
</dbReference>
<feature type="domain" description="Peptidase M14" evidence="7">
    <location>
        <begin position="36"/>
        <end position="315"/>
    </location>
</feature>
<evidence type="ECO:0000256" key="3">
    <source>
        <dbReference type="ARBA" id="ARBA00022801"/>
    </source>
</evidence>
<keyword evidence="3" id="KW-0378">Hydrolase</keyword>
<dbReference type="GO" id="GO:0004181">
    <property type="term" value="F:metallocarboxypeptidase activity"/>
    <property type="evidence" value="ECO:0007669"/>
    <property type="project" value="InterPro"/>
</dbReference>
<keyword evidence="2" id="KW-0479">Metal-binding</keyword>
<dbReference type="InterPro" id="IPR055438">
    <property type="entry name" value="AstE_AspA_cat"/>
</dbReference>
<dbReference type="Gene3D" id="3.40.630.10">
    <property type="entry name" value="Zn peptidases"/>
    <property type="match status" value="1"/>
</dbReference>
<evidence type="ECO:0000256" key="1">
    <source>
        <dbReference type="ARBA" id="ARBA00001947"/>
    </source>
</evidence>
<dbReference type="EMBL" id="DF952378">
    <property type="protein sequence ID" value="GAN44323.1"/>
    <property type="molecule type" value="Genomic_DNA"/>
</dbReference>
<accession>A0A0K8QRK2</accession>
<evidence type="ECO:0000313" key="9">
    <source>
        <dbReference type="EMBL" id="GAP67528.1"/>
    </source>
</evidence>
<feature type="compositionally biased region" description="Low complexity" evidence="6">
    <location>
        <begin position="8"/>
        <end position="21"/>
    </location>
</feature>
<comment type="similarity">
    <text evidence="5">Belongs to the peptidase M14 family.</text>
</comment>
<evidence type="ECO:0000256" key="6">
    <source>
        <dbReference type="SAM" id="MobiDB-lite"/>
    </source>
</evidence>
<dbReference type="EMBL" id="DF970277">
    <property type="protein sequence ID" value="GAP67528.1"/>
    <property type="molecule type" value="Genomic_DNA"/>
</dbReference>
<protein>
    <submittedName>
        <fullName evidence="8 9">Peptidase</fullName>
    </submittedName>
</protein>
<reference evidence="8" key="1">
    <citation type="submission" date="2015-03" db="EMBL/GenBank/DDBJ databases">
        <title>Draft genome sequence of Mizugakiibacter sediminis skMP5.</title>
        <authorList>
            <person name="Watanabe T."/>
            <person name="Kojima H."/>
            <person name="Fukui M."/>
        </authorList>
    </citation>
    <scope>NUCLEOTIDE SEQUENCE</scope>
    <source>
        <strain evidence="8">SkMP5</strain>
    </source>
</reference>
<dbReference type="Proteomes" id="UP000253740">
    <property type="component" value="Unassembled WGS sequence"/>
</dbReference>
<comment type="caution">
    <text evidence="5">Lacks conserved residue(s) required for the propagation of feature annotation.</text>
</comment>
<evidence type="ECO:0000256" key="5">
    <source>
        <dbReference type="PROSITE-ProRule" id="PRU01379"/>
    </source>
</evidence>
<dbReference type="Pfam" id="PF24827">
    <property type="entry name" value="AstE_AspA_cat"/>
    <property type="match status" value="1"/>
</dbReference>
<evidence type="ECO:0000256" key="2">
    <source>
        <dbReference type="ARBA" id="ARBA00022723"/>
    </source>
</evidence>
<name>A0A0K8QRK2_9GAMM</name>
<keyword evidence="4" id="KW-0862">Zinc</keyword>
<dbReference type="GO" id="GO:0016788">
    <property type="term" value="F:hydrolase activity, acting on ester bonds"/>
    <property type="evidence" value="ECO:0007669"/>
    <property type="project" value="InterPro"/>
</dbReference>
<keyword evidence="10" id="KW-1185">Reference proteome</keyword>
<keyword evidence="9" id="KW-0645">Protease</keyword>
<gene>
    <name evidence="8" type="ORF">MBSD_0847</name>
    <name evidence="9" type="ORF">MBSD_n2855</name>
</gene>
<reference evidence="9" key="2">
    <citation type="submission" date="2015-08" db="EMBL/GenBank/DDBJ databases">
        <title>Complete DNA Sequence of Pseudomonas syringae pv. actinidiae, the Causal Agent of Kiwifruit Canker Disease.</title>
        <authorList>
            <person name="Rikkerink E.H.A."/>
            <person name="Fineran P.C."/>
        </authorList>
    </citation>
    <scope>NUCLEOTIDE SEQUENCE</scope>
    <source>
        <strain evidence="9">SkMP5</strain>
    </source>
</reference>
<evidence type="ECO:0000259" key="7">
    <source>
        <dbReference type="PROSITE" id="PS52035"/>
    </source>
</evidence>
<dbReference type="SUPFAM" id="SSF53187">
    <property type="entry name" value="Zn-dependent exopeptidases"/>
    <property type="match status" value="1"/>
</dbReference>
<dbReference type="STRING" id="1475481.GCA_000953855_02907"/>
<dbReference type="PROSITE" id="PS52035">
    <property type="entry name" value="PEPTIDASE_M14"/>
    <property type="match status" value="1"/>
</dbReference>
<dbReference type="GO" id="GO:0008270">
    <property type="term" value="F:zinc ion binding"/>
    <property type="evidence" value="ECO:0007669"/>
    <property type="project" value="InterPro"/>
</dbReference>
<evidence type="ECO:0000313" key="8">
    <source>
        <dbReference type="EMBL" id="GAN44323.1"/>
    </source>
</evidence>
<dbReference type="CDD" id="cd06231">
    <property type="entry name" value="M14_REP34-like"/>
    <property type="match status" value="1"/>
</dbReference>
<feature type="region of interest" description="Disordered" evidence="6">
    <location>
        <begin position="1"/>
        <end position="22"/>
    </location>
</feature>
<dbReference type="InterPro" id="IPR000834">
    <property type="entry name" value="Peptidase_M14"/>
</dbReference>
<sequence length="315" mass="34724">MPSRTSDPTTPTYPIGTPGRPWGAAEKALWLSRQSRKRSYEEDVSSRIEPLRARFDVEAYGRLDYHPDVYPLFAIRSRDWRDELPVALVTGGVHGYETSGVHGALRFVEAHAADYAGRVNLLVAPCVSPWAYERIHRWNMHAIDPNRSFREDSPAAESAALMRLVTPVRERVLVHIDLHETTDSDESEFRPALAARDGKPFEPGEIPDGFYLVDDAEHPQPEFQQAVIAAVAKVTHIAAPDADGRIIGAPVVAPGVIRYPLRELGLCAGITRAPYRTTTEVYPDSPRATPEQCNAAQATAVCAAIEFALARGAPR</sequence>
<dbReference type="OrthoDB" id="5290048at2"/>
<proteinExistence type="inferred from homology"/>
<organism evidence="9">
    <name type="scientific">Mizugakiibacter sediminis</name>
    <dbReference type="NCBI Taxonomy" id="1475481"/>
    <lineage>
        <taxon>Bacteria</taxon>
        <taxon>Pseudomonadati</taxon>
        <taxon>Pseudomonadota</taxon>
        <taxon>Gammaproteobacteria</taxon>
        <taxon>Lysobacterales</taxon>
        <taxon>Rhodanobacteraceae</taxon>
        <taxon>Mizugakiibacter</taxon>
    </lineage>
</organism>
<dbReference type="HOGENOM" id="CLU_079078_0_0_6"/>
<dbReference type="RefSeq" id="WP_062538071.1">
    <property type="nucleotide sequence ID" value="NZ_DF970277.1"/>
</dbReference>
<keyword evidence="9" id="KW-0121">Carboxypeptidase</keyword>
<evidence type="ECO:0000256" key="4">
    <source>
        <dbReference type="ARBA" id="ARBA00022833"/>
    </source>
</evidence>
<dbReference type="AlphaFoldDB" id="A0A0K8QRK2"/>